<dbReference type="EMBL" id="JAWDGP010006036">
    <property type="protein sequence ID" value="KAK3748206.1"/>
    <property type="molecule type" value="Genomic_DNA"/>
</dbReference>
<feature type="region of interest" description="Disordered" evidence="1">
    <location>
        <begin position="53"/>
        <end position="125"/>
    </location>
</feature>
<protein>
    <submittedName>
        <fullName evidence="2">Uncharacterized protein</fullName>
    </submittedName>
</protein>
<comment type="caution">
    <text evidence="2">The sequence shown here is derived from an EMBL/GenBank/DDBJ whole genome shotgun (WGS) entry which is preliminary data.</text>
</comment>
<gene>
    <name evidence="2" type="ORF">RRG08_039459</name>
</gene>
<dbReference type="AlphaFoldDB" id="A0AAE0YJX1"/>
<keyword evidence="3" id="KW-1185">Reference proteome</keyword>
<evidence type="ECO:0000256" key="1">
    <source>
        <dbReference type="SAM" id="MobiDB-lite"/>
    </source>
</evidence>
<sequence length="153" mass="15697">MEVAGAGRVLFTAECEANSTWKKKKYWKPGCGVSVRVAAGQGVSASLEQVSYGEDFHPHNPNQGTSGKAPLTSAPVGEGALLTREIRTSLSSPYERPNDYVVEQSSATSPGPGAPTGRMAGEGGEMAGCGKSLATNGCSLESSQASSEAFVLA</sequence>
<evidence type="ECO:0000313" key="2">
    <source>
        <dbReference type="EMBL" id="KAK3748206.1"/>
    </source>
</evidence>
<dbReference type="Proteomes" id="UP001283361">
    <property type="component" value="Unassembled WGS sequence"/>
</dbReference>
<reference evidence="2" key="1">
    <citation type="journal article" date="2023" name="G3 (Bethesda)">
        <title>A reference genome for the long-term kleptoplast-retaining sea slug Elysia crispata morphotype clarki.</title>
        <authorList>
            <person name="Eastman K.E."/>
            <person name="Pendleton A.L."/>
            <person name="Shaikh M.A."/>
            <person name="Suttiyut T."/>
            <person name="Ogas R."/>
            <person name="Tomko P."/>
            <person name="Gavelis G."/>
            <person name="Widhalm J.R."/>
            <person name="Wisecaver J.H."/>
        </authorList>
    </citation>
    <scope>NUCLEOTIDE SEQUENCE</scope>
    <source>
        <strain evidence="2">ECLA1</strain>
    </source>
</reference>
<organism evidence="2 3">
    <name type="scientific">Elysia crispata</name>
    <name type="common">lettuce slug</name>
    <dbReference type="NCBI Taxonomy" id="231223"/>
    <lineage>
        <taxon>Eukaryota</taxon>
        <taxon>Metazoa</taxon>
        <taxon>Spiralia</taxon>
        <taxon>Lophotrochozoa</taxon>
        <taxon>Mollusca</taxon>
        <taxon>Gastropoda</taxon>
        <taxon>Heterobranchia</taxon>
        <taxon>Euthyneura</taxon>
        <taxon>Panpulmonata</taxon>
        <taxon>Sacoglossa</taxon>
        <taxon>Placobranchoidea</taxon>
        <taxon>Plakobranchidae</taxon>
        <taxon>Elysia</taxon>
    </lineage>
</organism>
<evidence type="ECO:0000313" key="3">
    <source>
        <dbReference type="Proteomes" id="UP001283361"/>
    </source>
</evidence>
<proteinExistence type="predicted"/>
<accession>A0AAE0YJX1</accession>
<name>A0AAE0YJX1_9GAST</name>